<evidence type="ECO:0000313" key="3">
    <source>
        <dbReference type="Proteomes" id="UP001209878"/>
    </source>
</evidence>
<dbReference type="EMBL" id="JAODUO010000096">
    <property type="protein sequence ID" value="KAK2189805.1"/>
    <property type="molecule type" value="Genomic_DNA"/>
</dbReference>
<organism evidence="2 3">
    <name type="scientific">Ridgeia piscesae</name>
    <name type="common">Tubeworm</name>
    <dbReference type="NCBI Taxonomy" id="27915"/>
    <lineage>
        <taxon>Eukaryota</taxon>
        <taxon>Metazoa</taxon>
        <taxon>Spiralia</taxon>
        <taxon>Lophotrochozoa</taxon>
        <taxon>Annelida</taxon>
        <taxon>Polychaeta</taxon>
        <taxon>Sedentaria</taxon>
        <taxon>Canalipalpata</taxon>
        <taxon>Sabellida</taxon>
        <taxon>Siboglinidae</taxon>
        <taxon>Ridgeia</taxon>
    </lineage>
</organism>
<sequence length="106" mass="11829">MFLSLQIHPLSRRVELCADRLSGGQEAILMVHCVRVDIPPSHVRHLALGRASCRLPNSVRRHRRKCHHSTQLPVNAITPAKRKREDSGVDARLCVNRASGEGRDPG</sequence>
<reference evidence="2" key="1">
    <citation type="journal article" date="2023" name="Mol. Biol. Evol.">
        <title>Third-Generation Sequencing Reveals the Adaptive Role of the Epigenome in Three Deep-Sea Polychaetes.</title>
        <authorList>
            <person name="Perez M."/>
            <person name="Aroh O."/>
            <person name="Sun Y."/>
            <person name="Lan Y."/>
            <person name="Juniper S.K."/>
            <person name="Young C.R."/>
            <person name="Angers B."/>
            <person name="Qian P.Y."/>
        </authorList>
    </citation>
    <scope>NUCLEOTIDE SEQUENCE</scope>
    <source>
        <strain evidence="2">R07B-5</strain>
    </source>
</reference>
<name>A0AAD9UHQ9_RIDPI</name>
<accession>A0AAD9UHQ9</accession>
<dbReference type="Proteomes" id="UP001209878">
    <property type="component" value="Unassembled WGS sequence"/>
</dbReference>
<dbReference type="AlphaFoldDB" id="A0AAD9UHQ9"/>
<comment type="caution">
    <text evidence="2">The sequence shown here is derived from an EMBL/GenBank/DDBJ whole genome shotgun (WGS) entry which is preliminary data.</text>
</comment>
<proteinExistence type="predicted"/>
<feature type="region of interest" description="Disordered" evidence="1">
    <location>
        <begin position="78"/>
        <end position="106"/>
    </location>
</feature>
<evidence type="ECO:0000256" key="1">
    <source>
        <dbReference type="SAM" id="MobiDB-lite"/>
    </source>
</evidence>
<gene>
    <name evidence="2" type="ORF">NP493_96g06002</name>
</gene>
<keyword evidence="3" id="KW-1185">Reference proteome</keyword>
<evidence type="ECO:0000313" key="2">
    <source>
        <dbReference type="EMBL" id="KAK2189805.1"/>
    </source>
</evidence>
<protein>
    <submittedName>
        <fullName evidence="2">Uncharacterized protein</fullName>
    </submittedName>
</protein>